<evidence type="ECO:0000256" key="3">
    <source>
        <dbReference type="ARBA" id="ARBA00022448"/>
    </source>
</evidence>
<dbReference type="InterPro" id="IPR006059">
    <property type="entry name" value="SBP"/>
</dbReference>
<dbReference type="GO" id="GO:0140104">
    <property type="term" value="F:molecular carrier activity"/>
    <property type="evidence" value="ECO:0007669"/>
    <property type="project" value="InterPro"/>
</dbReference>
<dbReference type="SUPFAM" id="SSF53300">
    <property type="entry name" value="vWA-like"/>
    <property type="match status" value="1"/>
</dbReference>
<dbReference type="STRING" id="224013.ACX27_11535"/>
<dbReference type="InterPro" id="IPR005669">
    <property type="entry name" value="Thiosulph/SO4-bd"/>
</dbReference>
<feature type="domain" description="VWFA" evidence="6">
    <location>
        <begin position="390"/>
        <end position="566"/>
    </location>
</feature>
<dbReference type="SMART" id="SM00327">
    <property type="entry name" value="VWA"/>
    <property type="match status" value="1"/>
</dbReference>
<comment type="subcellular location">
    <subcellularLocation>
        <location evidence="1">Periplasm</location>
    </subcellularLocation>
</comment>
<dbReference type="PANTHER" id="PTHR30368:SF2">
    <property type="entry name" value="SULFATE-BINDING PROTEIN"/>
    <property type="match status" value="1"/>
</dbReference>
<dbReference type="PROSITE" id="PS51257">
    <property type="entry name" value="PROKAR_LIPOPROTEIN"/>
    <property type="match status" value="1"/>
</dbReference>
<name>A0A0M4T1Y2_9NOSO</name>
<comment type="similarity">
    <text evidence="2">Belongs to the prokaryotic sulfate-binding protein family.</text>
</comment>
<evidence type="ECO:0000313" key="8">
    <source>
        <dbReference type="Proteomes" id="UP000062645"/>
    </source>
</evidence>
<dbReference type="GO" id="GO:1902358">
    <property type="term" value="P:sulfate transmembrane transport"/>
    <property type="evidence" value="ECO:0007669"/>
    <property type="project" value="InterPro"/>
</dbReference>
<proteinExistence type="inferred from homology"/>
<dbReference type="OrthoDB" id="517022at2"/>
<dbReference type="Pfam" id="PF13416">
    <property type="entry name" value="SBP_bac_8"/>
    <property type="match status" value="1"/>
</dbReference>
<keyword evidence="4" id="KW-0732">Signal</keyword>
<dbReference type="Proteomes" id="UP000062645">
    <property type="component" value="Chromosome"/>
</dbReference>
<dbReference type="InterPro" id="IPR002035">
    <property type="entry name" value="VWF_A"/>
</dbReference>
<organism evidence="7 8">
    <name type="scientific">Nostoc piscinale CENA21</name>
    <dbReference type="NCBI Taxonomy" id="224013"/>
    <lineage>
        <taxon>Bacteria</taxon>
        <taxon>Bacillati</taxon>
        <taxon>Cyanobacteriota</taxon>
        <taxon>Cyanophyceae</taxon>
        <taxon>Nostocales</taxon>
        <taxon>Nostocaceae</taxon>
        <taxon>Nostoc</taxon>
    </lineage>
</organism>
<sequence>MVFQRSRFVTNLVAISTLVLVTGCNTDSTSDNNFSGLTVKLLVGSALGDFCNQAAKNFNATQPKLDNGTAFRVKCESLGSGDVVTEVVALANQLQKGTVQANAPDFPTIISLDGDIYHSQLIYRMNQIFPGKNYIPEITESPLVANTPMVFMAQADIANGLRKFADPYKALVTAKTHRDIDPTSPPLTVHYVHSAPTRSNSGLQTLVAQYASVSGKRPEEITVADVQQFQPQIQQIQSKITRYGVSTNSLAQAMVKNGPFWASVGSVYESSVIVANSGLATGQQRYQAVYPKATFTSNMRAIIPNAPWVSADEKAAAEKFITYWRSPETQKIATDLGLRPGTPGVALGAKFRPEFGVEAQAKYDSLRPPKPEVVDAMLKSWQELAKKPSLVVVVVDSSGSMSGDKLPAVQNTLQNYIKNLGPKEQIALIDFDSVIRPPVLVDGTPQGRDRGWQFINGLQADGGTKLYDAALEARNWLQQNLRKDAINAVLILTDGEDAGSNIKLNELEEELQKSGFATDQRIGFFTIGYGKEGEFQPDVLKAIAELNGGYYSQGNPETISQVMSNLQVEF</sequence>
<reference evidence="7 8" key="2">
    <citation type="journal article" date="2016" name="Genome Announc.">
        <title>Draft Genome Sequence of the N2-Fixing Cyanobacterium Nostoc piscinale CENA21, Isolated from the Brazilian Amazon Floodplain.</title>
        <authorList>
            <person name="Leao T."/>
            <person name="Guimaraes P.I."/>
            <person name="de Melo A.G."/>
            <person name="Ramos R.T."/>
            <person name="Leao P.N."/>
            <person name="Silva A."/>
            <person name="Fiore M.F."/>
            <person name="Schneider M.P."/>
        </authorList>
    </citation>
    <scope>NUCLEOTIDE SEQUENCE [LARGE SCALE GENOMIC DNA]</scope>
    <source>
        <strain evidence="7 8">CENA21</strain>
    </source>
</reference>
<dbReference type="InterPro" id="IPR036465">
    <property type="entry name" value="vWFA_dom_sf"/>
</dbReference>
<dbReference type="GO" id="GO:0042597">
    <property type="term" value="C:periplasmic space"/>
    <property type="evidence" value="ECO:0007669"/>
    <property type="project" value="UniProtKB-SubCell"/>
</dbReference>
<evidence type="ECO:0000259" key="6">
    <source>
        <dbReference type="PROSITE" id="PS50234"/>
    </source>
</evidence>
<evidence type="ECO:0000313" key="7">
    <source>
        <dbReference type="EMBL" id="ALF53332.1"/>
    </source>
</evidence>
<dbReference type="PATRIC" id="fig|224013.5.peg.2792"/>
<gene>
    <name evidence="7" type="ORF">ACX27_11535</name>
</gene>
<dbReference type="Gene3D" id="3.40.50.410">
    <property type="entry name" value="von Willebrand factor, type A domain"/>
    <property type="match status" value="1"/>
</dbReference>
<dbReference type="SUPFAM" id="SSF53850">
    <property type="entry name" value="Periplasmic binding protein-like II"/>
    <property type="match status" value="1"/>
</dbReference>
<keyword evidence="8" id="KW-1185">Reference proteome</keyword>
<reference evidence="8" key="1">
    <citation type="submission" date="2015-07" db="EMBL/GenBank/DDBJ databases">
        <title>Genome Of Nitrogen-Fixing Cyanobacterium Nostoc piscinale CENA21 From Solimoes/Amazon River Floodplain Sediments And Comparative Genomics To Uncover Biosynthetic Natural Products Potential.</title>
        <authorList>
            <person name="Leao T.F."/>
            <person name="Leao P.N."/>
            <person name="Guimaraes P.I."/>
            <person name="de Melo A.G.C."/>
            <person name="Ramos R.T.J."/>
            <person name="Silva A."/>
            <person name="Fiore M.F."/>
            <person name="Schneider M.P.C."/>
        </authorList>
    </citation>
    <scope>NUCLEOTIDE SEQUENCE [LARGE SCALE GENOMIC DNA]</scope>
    <source>
        <strain evidence="8">CENA21</strain>
    </source>
</reference>
<protein>
    <submittedName>
        <fullName evidence="7">Mg-chelatase subunit ChlD</fullName>
    </submittedName>
</protein>
<dbReference type="PROSITE" id="PS50234">
    <property type="entry name" value="VWFA"/>
    <property type="match status" value="1"/>
</dbReference>
<dbReference type="KEGG" id="npz:ACX27_11535"/>
<dbReference type="PANTHER" id="PTHR30368">
    <property type="entry name" value="SULFATE-BINDING PROTEIN"/>
    <property type="match status" value="1"/>
</dbReference>
<dbReference type="EMBL" id="CP012036">
    <property type="protein sequence ID" value="ALF53332.1"/>
    <property type="molecule type" value="Genomic_DNA"/>
</dbReference>
<evidence type="ECO:0000256" key="2">
    <source>
        <dbReference type="ARBA" id="ARBA00006099"/>
    </source>
</evidence>
<keyword evidence="5" id="KW-0574">Periplasm</keyword>
<dbReference type="AlphaFoldDB" id="A0A0M4T1Y2"/>
<evidence type="ECO:0000256" key="5">
    <source>
        <dbReference type="ARBA" id="ARBA00022764"/>
    </source>
</evidence>
<evidence type="ECO:0000256" key="1">
    <source>
        <dbReference type="ARBA" id="ARBA00004418"/>
    </source>
</evidence>
<evidence type="ECO:0000256" key="4">
    <source>
        <dbReference type="ARBA" id="ARBA00022729"/>
    </source>
</evidence>
<keyword evidence="3" id="KW-0813">Transport</keyword>
<dbReference type="Pfam" id="PF13519">
    <property type="entry name" value="VWA_2"/>
    <property type="match status" value="1"/>
</dbReference>
<dbReference type="Gene3D" id="3.40.190.10">
    <property type="entry name" value="Periplasmic binding protein-like II"/>
    <property type="match status" value="1"/>
</dbReference>
<dbReference type="RefSeq" id="WP_062292288.1">
    <property type="nucleotide sequence ID" value="NZ_CP012036.1"/>
</dbReference>
<accession>A0A0M4T1Y2</accession>